<evidence type="ECO:0000313" key="13">
    <source>
        <dbReference type="Proteomes" id="UP000275076"/>
    </source>
</evidence>
<reference evidence="12 13" key="1">
    <citation type="submission" date="2018-10" db="EMBL/GenBank/DDBJ databases">
        <title>Draft genome sequence of Bacillus salarius IM0101, isolated from a hypersaline soil in Inner Mongolia, China.</title>
        <authorList>
            <person name="Yamprayoonswat W."/>
            <person name="Boonvisut S."/>
            <person name="Jumpathong W."/>
            <person name="Sittihan S."/>
            <person name="Ruangsuj P."/>
            <person name="Wanthongcharoen S."/>
            <person name="Thongpramul N."/>
            <person name="Pimmason S."/>
            <person name="Yu B."/>
            <person name="Yasawong M."/>
        </authorList>
    </citation>
    <scope>NUCLEOTIDE SEQUENCE [LARGE SCALE GENOMIC DNA]</scope>
    <source>
        <strain evidence="12 13">IM0101</strain>
    </source>
</reference>
<feature type="compositionally biased region" description="Low complexity" evidence="8">
    <location>
        <begin position="532"/>
        <end position="543"/>
    </location>
</feature>
<evidence type="ECO:0000256" key="7">
    <source>
        <dbReference type="SAM" id="Coils"/>
    </source>
</evidence>
<dbReference type="Pfam" id="PF12729">
    <property type="entry name" value="4HB_MCP_1"/>
    <property type="match status" value="1"/>
</dbReference>
<dbReference type="GO" id="GO:0007165">
    <property type="term" value="P:signal transduction"/>
    <property type="evidence" value="ECO:0007669"/>
    <property type="project" value="UniProtKB-KW"/>
</dbReference>
<dbReference type="InterPro" id="IPR003660">
    <property type="entry name" value="HAMP_dom"/>
</dbReference>
<comment type="subcellular location">
    <subcellularLocation>
        <location evidence="1">Cell membrane</location>
    </subcellularLocation>
</comment>
<dbReference type="InterPro" id="IPR024478">
    <property type="entry name" value="HlyB_4HB_MCP"/>
</dbReference>
<dbReference type="PROSITE" id="PS50885">
    <property type="entry name" value="HAMP"/>
    <property type="match status" value="1"/>
</dbReference>
<evidence type="ECO:0000256" key="4">
    <source>
        <dbReference type="ARBA" id="ARBA00023224"/>
    </source>
</evidence>
<protein>
    <submittedName>
        <fullName evidence="12">Methyl-accepting chemotaxis protein</fullName>
    </submittedName>
</protein>
<dbReference type="Pfam" id="PF00015">
    <property type="entry name" value="MCPsignal"/>
    <property type="match status" value="1"/>
</dbReference>
<dbReference type="PROSITE" id="PS50111">
    <property type="entry name" value="CHEMOTAXIS_TRANSDUC_2"/>
    <property type="match status" value="1"/>
</dbReference>
<feature type="domain" description="HAMP" evidence="11">
    <location>
        <begin position="210"/>
        <end position="263"/>
    </location>
</feature>
<feature type="domain" description="Methyl-accepting transducer" evidence="10">
    <location>
        <begin position="282"/>
        <end position="532"/>
    </location>
</feature>
<dbReference type="SMART" id="SM00283">
    <property type="entry name" value="MA"/>
    <property type="match status" value="1"/>
</dbReference>
<keyword evidence="7" id="KW-0175">Coiled coil</keyword>
<evidence type="ECO:0000259" key="11">
    <source>
        <dbReference type="PROSITE" id="PS50885"/>
    </source>
</evidence>
<dbReference type="GO" id="GO:0005886">
    <property type="term" value="C:plasma membrane"/>
    <property type="evidence" value="ECO:0007669"/>
    <property type="project" value="UniProtKB-SubCell"/>
</dbReference>
<dbReference type="SMART" id="SM00304">
    <property type="entry name" value="HAMP"/>
    <property type="match status" value="1"/>
</dbReference>
<feature type="compositionally biased region" description="Polar residues" evidence="8">
    <location>
        <begin position="505"/>
        <end position="524"/>
    </location>
</feature>
<keyword evidence="9" id="KW-0812">Transmembrane</keyword>
<evidence type="ECO:0000256" key="9">
    <source>
        <dbReference type="SAM" id="Phobius"/>
    </source>
</evidence>
<dbReference type="PANTHER" id="PTHR32089:SF112">
    <property type="entry name" value="LYSOZYME-LIKE PROTEIN-RELATED"/>
    <property type="match status" value="1"/>
</dbReference>
<feature type="region of interest" description="Disordered" evidence="8">
    <location>
        <begin position="273"/>
        <end position="312"/>
    </location>
</feature>
<evidence type="ECO:0000256" key="3">
    <source>
        <dbReference type="ARBA" id="ARBA00023136"/>
    </source>
</evidence>
<evidence type="ECO:0000259" key="10">
    <source>
        <dbReference type="PROSITE" id="PS50111"/>
    </source>
</evidence>
<comment type="similarity">
    <text evidence="5">Belongs to the methyl-accepting chemotaxis (MCP) protein family.</text>
</comment>
<dbReference type="CDD" id="cd11386">
    <property type="entry name" value="MCP_signal"/>
    <property type="match status" value="1"/>
</dbReference>
<feature type="transmembrane region" description="Helical" evidence="9">
    <location>
        <begin position="15"/>
        <end position="37"/>
    </location>
</feature>
<feature type="compositionally biased region" description="Polar residues" evidence="8">
    <location>
        <begin position="544"/>
        <end position="553"/>
    </location>
</feature>
<dbReference type="OrthoDB" id="9804712at2"/>
<dbReference type="PANTHER" id="PTHR32089">
    <property type="entry name" value="METHYL-ACCEPTING CHEMOTAXIS PROTEIN MCPB"/>
    <property type="match status" value="1"/>
</dbReference>
<accession>A0A3R9QFJ4</accession>
<evidence type="ECO:0000256" key="1">
    <source>
        <dbReference type="ARBA" id="ARBA00004236"/>
    </source>
</evidence>
<evidence type="ECO:0000256" key="6">
    <source>
        <dbReference type="PROSITE-ProRule" id="PRU00284"/>
    </source>
</evidence>
<dbReference type="RefSeq" id="WP_125562477.1">
    <property type="nucleotide sequence ID" value="NZ_RBVX01000065.1"/>
</dbReference>
<comment type="caution">
    <text evidence="12">The sequence shown here is derived from an EMBL/GenBank/DDBJ whole genome shotgun (WGS) entry which is preliminary data.</text>
</comment>
<organism evidence="12 13">
    <name type="scientific">Salibacterium salarium</name>
    <dbReference type="NCBI Taxonomy" id="284579"/>
    <lineage>
        <taxon>Bacteria</taxon>
        <taxon>Bacillati</taxon>
        <taxon>Bacillota</taxon>
        <taxon>Bacilli</taxon>
        <taxon>Bacillales</taxon>
        <taxon>Bacillaceae</taxon>
    </lineage>
</organism>
<feature type="transmembrane region" description="Helical" evidence="9">
    <location>
        <begin position="185"/>
        <end position="208"/>
    </location>
</feature>
<dbReference type="EMBL" id="RBVX01000065">
    <property type="protein sequence ID" value="RSL29475.1"/>
    <property type="molecule type" value="Genomic_DNA"/>
</dbReference>
<dbReference type="AlphaFoldDB" id="A0A3R9QFJ4"/>
<dbReference type="CDD" id="cd06225">
    <property type="entry name" value="HAMP"/>
    <property type="match status" value="1"/>
</dbReference>
<feature type="coiled-coil region" evidence="7">
    <location>
        <begin position="318"/>
        <end position="380"/>
    </location>
</feature>
<feature type="region of interest" description="Disordered" evidence="8">
    <location>
        <begin position="505"/>
        <end position="553"/>
    </location>
</feature>
<evidence type="ECO:0000256" key="8">
    <source>
        <dbReference type="SAM" id="MobiDB-lite"/>
    </source>
</evidence>
<proteinExistence type="inferred from homology"/>
<keyword evidence="3 9" id="KW-0472">Membrane</keyword>
<keyword evidence="13" id="KW-1185">Reference proteome</keyword>
<gene>
    <name evidence="12" type="ORF">D7Z54_31055</name>
</gene>
<dbReference type="Pfam" id="PF00672">
    <property type="entry name" value="HAMP"/>
    <property type="match status" value="1"/>
</dbReference>
<evidence type="ECO:0000256" key="2">
    <source>
        <dbReference type="ARBA" id="ARBA00022475"/>
    </source>
</evidence>
<keyword evidence="2" id="KW-1003">Cell membrane</keyword>
<dbReference type="Proteomes" id="UP000275076">
    <property type="component" value="Unassembled WGS sequence"/>
</dbReference>
<dbReference type="SUPFAM" id="SSF58104">
    <property type="entry name" value="Methyl-accepting chemotaxis protein (MCP) signaling domain"/>
    <property type="match status" value="1"/>
</dbReference>
<evidence type="ECO:0000313" key="12">
    <source>
        <dbReference type="EMBL" id="RSL29475.1"/>
    </source>
</evidence>
<dbReference type="Gene3D" id="6.10.340.10">
    <property type="match status" value="1"/>
</dbReference>
<name>A0A3R9QFJ4_9BACI</name>
<dbReference type="InterPro" id="IPR004089">
    <property type="entry name" value="MCPsignal_dom"/>
</dbReference>
<keyword evidence="4 6" id="KW-0807">Transducer</keyword>
<keyword evidence="9" id="KW-1133">Transmembrane helix</keyword>
<evidence type="ECO:0000256" key="5">
    <source>
        <dbReference type="ARBA" id="ARBA00029447"/>
    </source>
</evidence>
<dbReference type="Gene3D" id="1.10.287.950">
    <property type="entry name" value="Methyl-accepting chemotaxis protein"/>
    <property type="match status" value="1"/>
</dbReference>
<sequence length="568" mass="62435">MKVKKWNNIKIGQKFGIALSITILLFIISTIIVSIQLDNVEEDIGAMERRAERSVNITEMTSLFRSKDARIADYIVSEEQPLLDEYETRQTEFNELQNTIEPKMNTEEQQALFSQIQENDQQANDIFLNELVPALDAGNIEEAERLRTQTIELRAQTNDLLDNLRTIVDEERLASVNDAKALASLSFWTLIGAIIASTIAGSLIVFIISKIVSRNLQEVVDISSKVSNGELNVDKISYQGKDEIGQISNGMNGMIDSLRNMIYQIQDISEQVSSQSEELTQSSHEVSSGAEQISSTMQELSSGSEQQASASTDISSIIGELNEQIRISNDESKVLEQNSEDVDQMSQEGKEQMERSVNHMNNITSLVRDTSEKVKGLEQRSGEISKLIEVIENIAEQTNLLALNAAIEAARAGESGKGFAVVADEVRKLAEQVANSVSDITGIIHGIQADTKTVVQSLDEGHTTVEEGSQQIHTSRDHFENINQSVTSIKERIQKVSANLSHISTNSQKVSESGQEIASTSEETSAGIEEVSSTAQQQSSSMQEVSGSAESLSQMAEELNGLANKFKL</sequence>